<dbReference type="EMBL" id="CABITT030000008">
    <property type="protein sequence ID" value="VVB17179.1"/>
    <property type="molecule type" value="Genomic_DNA"/>
</dbReference>
<comment type="similarity">
    <text evidence="1">Belongs to the PI3/PI4-kinase family. Type II PI4K subfamily.</text>
</comment>
<dbReference type="GO" id="GO:0005524">
    <property type="term" value="F:ATP binding"/>
    <property type="evidence" value="ECO:0007669"/>
    <property type="project" value="UniProtKB-KW"/>
</dbReference>
<gene>
    <name evidence="8" type="ORF">ANE_LOCUS27623</name>
</gene>
<dbReference type="EC" id="2.7.1.67" evidence="2"/>
<keyword evidence="3" id="KW-0808">Transferase</keyword>
<dbReference type="PANTHER" id="PTHR45800:SF4">
    <property type="entry name" value="PHOSPHATIDYLINOSITOL 4-KINASE GAMMA 3"/>
    <property type="match status" value="1"/>
</dbReference>
<dbReference type="PANTHER" id="PTHR45800">
    <property type="entry name" value="PHOSPHATIDYLINOSITOL 4-KINASE GAMMA"/>
    <property type="match status" value="1"/>
</dbReference>
<evidence type="ECO:0000256" key="1">
    <source>
        <dbReference type="ARBA" id="ARBA00008941"/>
    </source>
</evidence>
<proteinExistence type="inferred from homology"/>
<dbReference type="InterPro" id="IPR044571">
    <property type="entry name" value="P4KG1-8"/>
</dbReference>
<comment type="caution">
    <text evidence="8">The sequence shown here is derived from an EMBL/GenBank/DDBJ whole genome shotgun (WGS) entry which is preliminary data.</text>
</comment>
<sequence length="193" mass="22338">MEAIVTIFPRLDQLPNARLQWMITCLPERNQEGPLPRFRELNQMFQVLDATGQRVCLFKRFRADKEISARKEAAVYLLDHPEDGPRSQSQTLSGFCGHAPTVFVRFRSEGQNIIGILIEFVEAFQGPFDVNRVPIEELHKVCLVDLRFAVTDRQRQNVLTRLDDNGVLRYVPIYHGYSFFDQAPRFTILGLAW</sequence>
<feature type="domain" description="PI3K/PI4K catalytic" evidence="7">
    <location>
        <begin position="107"/>
        <end position="187"/>
    </location>
</feature>
<name>A0A565CU34_9BRAS</name>
<dbReference type="GO" id="GO:0004430">
    <property type="term" value="F:1-phosphatidylinositol 4-kinase activity"/>
    <property type="evidence" value="ECO:0007669"/>
    <property type="project" value="UniProtKB-EC"/>
</dbReference>
<dbReference type="Proteomes" id="UP000489600">
    <property type="component" value="Unassembled WGS sequence"/>
</dbReference>
<keyword evidence="4" id="KW-0547">Nucleotide-binding</keyword>
<evidence type="ECO:0000256" key="5">
    <source>
        <dbReference type="ARBA" id="ARBA00022777"/>
    </source>
</evidence>
<dbReference type="InterPro" id="IPR000403">
    <property type="entry name" value="PI3/4_kinase_cat_dom"/>
</dbReference>
<keyword evidence="9" id="KW-1185">Reference proteome</keyword>
<organism evidence="8 9">
    <name type="scientific">Arabis nemorensis</name>
    <dbReference type="NCBI Taxonomy" id="586526"/>
    <lineage>
        <taxon>Eukaryota</taxon>
        <taxon>Viridiplantae</taxon>
        <taxon>Streptophyta</taxon>
        <taxon>Embryophyta</taxon>
        <taxon>Tracheophyta</taxon>
        <taxon>Spermatophyta</taxon>
        <taxon>Magnoliopsida</taxon>
        <taxon>eudicotyledons</taxon>
        <taxon>Gunneridae</taxon>
        <taxon>Pentapetalae</taxon>
        <taxon>rosids</taxon>
        <taxon>malvids</taxon>
        <taxon>Brassicales</taxon>
        <taxon>Brassicaceae</taxon>
        <taxon>Arabideae</taxon>
        <taxon>Arabis</taxon>
    </lineage>
</organism>
<evidence type="ECO:0000256" key="6">
    <source>
        <dbReference type="ARBA" id="ARBA00022840"/>
    </source>
</evidence>
<dbReference type="AlphaFoldDB" id="A0A565CU34"/>
<evidence type="ECO:0000259" key="7">
    <source>
        <dbReference type="Pfam" id="PF00454"/>
    </source>
</evidence>
<protein>
    <recommendedName>
        <fullName evidence="2">1-phosphatidylinositol 4-kinase</fullName>
        <ecNumber evidence="2">2.7.1.67</ecNumber>
    </recommendedName>
</protein>
<evidence type="ECO:0000256" key="4">
    <source>
        <dbReference type="ARBA" id="ARBA00022741"/>
    </source>
</evidence>
<evidence type="ECO:0000256" key="2">
    <source>
        <dbReference type="ARBA" id="ARBA00012169"/>
    </source>
</evidence>
<reference evidence="8" key="1">
    <citation type="submission" date="2019-07" db="EMBL/GenBank/DDBJ databases">
        <authorList>
            <person name="Dittberner H."/>
        </authorList>
    </citation>
    <scope>NUCLEOTIDE SEQUENCE [LARGE SCALE GENOMIC DNA]</scope>
</reference>
<evidence type="ECO:0000313" key="9">
    <source>
        <dbReference type="Proteomes" id="UP000489600"/>
    </source>
</evidence>
<evidence type="ECO:0000256" key="3">
    <source>
        <dbReference type="ARBA" id="ARBA00022679"/>
    </source>
</evidence>
<keyword evidence="6" id="KW-0067">ATP-binding</keyword>
<dbReference type="OrthoDB" id="1112424at2759"/>
<accession>A0A565CU34</accession>
<evidence type="ECO:0000313" key="8">
    <source>
        <dbReference type="EMBL" id="VVB17179.1"/>
    </source>
</evidence>
<keyword evidence="5" id="KW-0418">Kinase</keyword>
<dbReference type="Pfam" id="PF00454">
    <property type="entry name" value="PI3_PI4_kinase"/>
    <property type="match status" value="1"/>
</dbReference>